<dbReference type="PROSITE" id="PS00137">
    <property type="entry name" value="SUBTILASE_HIS"/>
    <property type="match status" value="1"/>
</dbReference>
<proteinExistence type="inferred from homology"/>
<feature type="active site" description="Charge relay system" evidence="5">
    <location>
        <position position="205"/>
    </location>
</feature>
<dbReference type="InterPro" id="IPR023828">
    <property type="entry name" value="Peptidase_S8_Ser-AS"/>
</dbReference>
<dbReference type="Pfam" id="PF13860">
    <property type="entry name" value="FlgD_ig"/>
    <property type="match status" value="1"/>
</dbReference>
<feature type="active site" description="Charge relay system" evidence="5">
    <location>
        <position position="169"/>
    </location>
</feature>
<comment type="caution">
    <text evidence="10">The sequence shown here is derived from an EMBL/GenBank/DDBJ whole genome shotgun (WGS) entry which is preliminary data.</text>
</comment>
<feature type="domain" description="DUF11" evidence="8">
    <location>
        <begin position="465"/>
        <end position="560"/>
    </location>
</feature>
<evidence type="ECO:0000256" key="2">
    <source>
        <dbReference type="ARBA" id="ARBA00022670"/>
    </source>
</evidence>
<dbReference type="SUPFAM" id="SSF49373">
    <property type="entry name" value="Invasin/intimin cell-adhesion fragments"/>
    <property type="match status" value="2"/>
</dbReference>
<dbReference type="InterPro" id="IPR015500">
    <property type="entry name" value="Peptidase_S8_subtilisin-rel"/>
</dbReference>
<name>A0ABT2EL51_9BACT</name>
<evidence type="ECO:0008006" key="12">
    <source>
        <dbReference type="Google" id="ProtNLM"/>
    </source>
</evidence>
<dbReference type="InterPro" id="IPR001434">
    <property type="entry name" value="OmcB-like_DUF11"/>
</dbReference>
<dbReference type="Proteomes" id="UP001204798">
    <property type="component" value="Unassembled WGS sequence"/>
</dbReference>
<dbReference type="InterPro" id="IPR022398">
    <property type="entry name" value="Peptidase_S8_His-AS"/>
</dbReference>
<dbReference type="InterPro" id="IPR013783">
    <property type="entry name" value="Ig-like_fold"/>
</dbReference>
<gene>
    <name evidence="10" type="ORF">M2350_001062</name>
</gene>
<evidence type="ECO:0000256" key="5">
    <source>
        <dbReference type="PROSITE-ProRule" id="PRU01240"/>
    </source>
</evidence>
<keyword evidence="4 5" id="KW-0720">Serine protease</keyword>
<dbReference type="PROSITE" id="PS00138">
    <property type="entry name" value="SUBTILASE_SER"/>
    <property type="match status" value="1"/>
</dbReference>
<evidence type="ECO:0000259" key="8">
    <source>
        <dbReference type="Pfam" id="PF01345"/>
    </source>
</evidence>
<feature type="domain" description="Peptidase S8/S53" evidence="7">
    <location>
        <begin position="160"/>
        <end position="437"/>
    </location>
</feature>
<dbReference type="Gene3D" id="3.40.50.200">
    <property type="entry name" value="Peptidase S8/S53 domain"/>
    <property type="match status" value="1"/>
</dbReference>
<dbReference type="EMBL" id="JANUCP010000002">
    <property type="protein sequence ID" value="MCS3918662.1"/>
    <property type="molecule type" value="Genomic_DNA"/>
</dbReference>
<keyword evidence="3 5" id="KW-0378">Hydrolase</keyword>
<dbReference type="Gene3D" id="2.60.40.10">
    <property type="entry name" value="Immunoglobulins"/>
    <property type="match status" value="3"/>
</dbReference>
<evidence type="ECO:0000259" key="7">
    <source>
        <dbReference type="Pfam" id="PF00082"/>
    </source>
</evidence>
<dbReference type="Pfam" id="PF01345">
    <property type="entry name" value="DUF11"/>
    <property type="match status" value="1"/>
</dbReference>
<dbReference type="InterPro" id="IPR025965">
    <property type="entry name" value="FlgD/Vpr_Ig-like"/>
</dbReference>
<dbReference type="Pfam" id="PF00082">
    <property type="entry name" value="Peptidase_S8"/>
    <property type="match status" value="1"/>
</dbReference>
<dbReference type="PANTHER" id="PTHR43806">
    <property type="entry name" value="PEPTIDASE S8"/>
    <property type="match status" value="1"/>
</dbReference>
<dbReference type="Gene3D" id="2.60.40.4070">
    <property type="match status" value="1"/>
</dbReference>
<accession>A0ABT2EL51</accession>
<evidence type="ECO:0000256" key="6">
    <source>
        <dbReference type="RuleBase" id="RU003355"/>
    </source>
</evidence>
<comment type="similarity">
    <text evidence="1 5 6">Belongs to the peptidase S8 family.</text>
</comment>
<dbReference type="NCBIfam" id="TIGR01451">
    <property type="entry name" value="B_ant_repeat"/>
    <property type="match status" value="1"/>
</dbReference>
<dbReference type="SUPFAM" id="SSF52743">
    <property type="entry name" value="Subtilisin-like"/>
    <property type="match status" value="1"/>
</dbReference>
<dbReference type="InterPro" id="IPR050131">
    <property type="entry name" value="Peptidase_S8_subtilisin-like"/>
</dbReference>
<dbReference type="InterPro" id="IPR047589">
    <property type="entry name" value="DUF11_rpt"/>
</dbReference>
<feature type="domain" description="FlgD/Vpr Ig-like" evidence="9">
    <location>
        <begin position="1679"/>
        <end position="1742"/>
    </location>
</feature>
<evidence type="ECO:0000313" key="10">
    <source>
        <dbReference type="EMBL" id="MCS3918662.1"/>
    </source>
</evidence>
<reference evidence="10 11" key="1">
    <citation type="submission" date="2022-08" db="EMBL/GenBank/DDBJ databases">
        <title>Bacterial and archaeal communities from various locations to study Microbial Dark Matter (Phase II).</title>
        <authorList>
            <person name="Stepanauskas R."/>
        </authorList>
    </citation>
    <scope>NUCLEOTIDE SEQUENCE [LARGE SCALE GENOMIC DNA]</scope>
    <source>
        <strain evidence="10 11">PD1</strain>
    </source>
</reference>
<dbReference type="InterPro" id="IPR023827">
    <property type="entry name" value="Peptidase_S8_Asp-AS"/>
</dbReference>
<organism evidence="10 11">
    <name type="scientific">Candidatus Fervidibacter sacchari</name>
    <dbReference type="NCBI Taxonomy" id="1448929"/>
    <lineage>
        <taxon>Bacteria</taxon>
        <taxon>Candidatus Fervidibacterota</taxon>
        <taxon>Candidatus Fervidibacter</taxon>
    </lineage>
</organism>
<dbReference type="InterPro" id="IPR000209">
    <property type="entry name" value="Peptidase_S8/S53_dom"/>
</dbReference>
<evidence type="ECO:0000259" key="9">
    <source>
        <dbReference type="Pfam" id="PF13860"/>
    </source>
</evidence>
<dbReference type="PROSITE" id="PS00136">
    <property type="entry name" value="SUBTILASE_ASP"/>
    <property type="match status" value="1"/>
</dbReference>
<sequence>MASWQRSVLILSGLVVVGILMAWQVLPSQTSQYETRIVVLKAKANLAAVFGNRTAVKRLLMQTAEQSQRELIPQLEAWKQQGEVRRYRRFWIINAIAVEGTPQVFRALERHPAVAAIRPNPIIRPPRPIPSTRVVPQQAFTWGLQKIRVPEAWQTFQVQGEGVVVGVIDTGIDPNHPDLRGKLRPVNGWFDPFDPDSQPSDWEGHGTHVSGTIAGGNASGIHIGVAPKVTLIVAQLFDEDEVSTVEHDIACMQWMMDPDGDPNTDDGADVVNNSWGYSPSHSPDMWPEHRDILNAWIAARIFPAFAIGNEGPNPRTTSSPGDYPMAFGVGATDINDQIADFSSRGPVFWEGIGDITKPDVSAPGVDIYSSVPGGGYESWMGTSMACPHVAGTVALMLSLAIKNRRIDEIDVDFLKRALEETAVDLGAPGKDNDYGSGRIDAFEALRKIPPPRPIGFPNLANSTLEVSTSEATVGDMVTFTVRVVNSGNADAINVVVTVPSIPTILSPITPQDGGVFDDVNRQVRWSLARVAVGQTVTLRFNAGAASEGVAGVVAQISAENAQMVVTSPASFRIVSPADPYEPNNSPTAASTLADTDITSERAYLAAGDQDWFKVNLPAGKVFWVEVRAWQTGSPLDAQLQVADASGQPLPSDQVLFVASNYIGCDPVAIVKGNGSEVYFGITAETGAPSSRQRGSYFLRLREITTSASFQNFAVDSLTGNNALKAGEVGIVLGSLKNDGTSRQQVLLFHFSEGLRLVQPSQARFFIPPGPRPAEPGVEPGIADWLLFIADSNEAVLSEVPRLPNTPLNIGRIWVQEREGVLFVRVEFVGRRLTNLAEINLLVDFDLDGDDTADARAKIDASEQALFVGAARRTFAFFNLSERTVEFGVRLSDLNNPQRIQVKAEMTDSVTGTVDIAPDFGWALMIRGTDGFGFGVSPASGTIIGGSTLTVSLIADARTAQLGDYLVSATILSEESTLPSDLSHQLSVTVEAGPPARISLDLDATEVPTTIEQVNATVTVADAAGNAIEGVQVRLSVEPITIGTVAGTSVIEGITDENGQFKATITLTGLAGNLTVKAEAPEANLVATRTLTVRLGVPTILEVTTTPQADEQGIVKVTVDDNIVLKADLKDAKGNQIARPESPVQFQVAIVPVEGQLQILTVADGSPSDEDKSINGSIQVTIPVGRKAGQALVSVSVPEFPNIQPAQITVIVQPSIPARLMLLEQVDEWQASITSPMVKFKGEEVSLKVKVVDIYENPIAGQKVSLTIQQGLTVRTTTGETNENGEVTLTEQLISPGTHNLWVISGGLRLPTDWQQTYRIIVLPEPITVSSEKVRGLSIPFLPPLTPPGQDPPSLSELLGVDPQVLERRIVRYDPVFGRFEFVDPTKPFSEIGTGFFVKPRQTVTFRPSNGRLPPTDTVEVALQVGWNLIGFPIPIEVSWRLSTIQVRSGTTTKPLAQATDVVTPFMWRWDEFANAYKFVYDKSLAQGDFEGEIRPWEAYFIYAFQPCTLVVPVPLGARKENLPAKSPNLQIFSLKVNRKDGTDTLLLGLSLDGQVIDAALPPSPEAPTRTALIGANGTKTGVSVKPMRQKVVWTLSLVGSEEGEEVEISGRNLSSLGRDWSLTLVDPLTNLTCSLRTGTYRLRLSAGEERQLQIVAEKGKTQPLRVQNLRAIPMRGRGLTVEFSLTSAAQTEIVIQTLTGRVVRVLDNSFRHAGNHRVFWDGTVSSGQPMPAGVYLVKVIARDEKGRIAQSVVSTRLK</sequence>
<dbReference type="InterPro" id="IPR008964">
    <property type="entry name" value="Invasin/intimin_cell_adhesion"/>
</dbReference>
<keyword evidence="11" id="KW-1185">Reference proteome</keyword>
<dbReference type="RefSeq" id="WP_259094658.1">
    <property type="nucleotide sequence ID" value="NZ_CP130454.1"/>
</dbReference>
<dbReference type="PRINTS" id="PR00723">
    <property type="entry name" value="SUBTILISIN"/>
</dbReference>
<dbReference type="Gene3D" id="2.60.120.380">
    <property type="match status" value="1"/>
</dbReference>
<protein>
    <recommendedName>
        <fullName evidence="12">DUF11 domain-containing protein</fullName>
    </recommendedName>
</protein>
<dbReference type="InterPro" id="IPR036852">
    <property type="entry name" value="Peptidase_S8/S53_dom_sf"/>
</dbReference>
<dbReference type="PROSITE" id="PS51892">
    <property type="entry name" value="SUBTILASE"/>
    <property type="match status" value="1"/>
</dbReference>
<feature type="active site" description="Charge relay system" evidence="5">
    <location>
        <position position="383"/>
    </location>
</feature>
<evidence type="ECO:0000313" key="11">
    <source>
        <dbReference type="Proteomes" id="UP001204798"/>
    </source>
</evidence>
<evidence type="ECO:0000256" key="3">
    <source>
        <dbReference type="ARBA" id="ARBA00022801"/>
    </source>
</evidence>
<keyword evidence="2 5" id="KW-0645">Protease</keyword>
<evidence type="ECO:0000256" key="1">
    <source>
        <dbReference type="ARBA" id="ARBA00011073"/>
    </source>
</evidence>
<dbReference type="PANTHER" id="PTHR43806:SF11">
    <property type="entry name" value="CEREVISIN-RELATED"/>
    <property type="match status" value="1"/>
</dbReference>
<evidence type="ECO:0000256" key="4">
    <source>
        <dbReference type="ARBA" id="ARBA00022825"/>
    </source>
</evidence>